<gene>
    <name evidence="2" type="ORF">K0U00_18880</name>
</gene>
<dbReference type="EMBL" id="JAHZIK010000498">
    <property type="protein sequence ID" value="MBW7456097.1"/>
    <property type="molecule type" value="Genomic_DNA"/>
</dbReference>
<evidence type="ECO:0000313" key="2">
    <source>
        <dbReference type="EMBL" id="MBW7456097.1"/>
    </source>
</evidence>
<keyword evidence="3" id="KW-1185">Reference proteome</keyword>
<dbReference type="PROSITE" id="PS51272">
    <property type="entry name" value="SLH"/>
    <property type="match status" value="1"/>
</dbReference>
<reference evidence="2 3" key="1">
    <citation type="submission" date="2021-07" db="EMBL/GenBank/DDBJ databases">
        <title>Paenibacillus radiodurans sp. nov., isolated from the southeastern edge of Tengger Desert.</title>
        <authorList>
            <person name="Zhang G."/>
        </authorList>
    </citation>
    <scope>NUCLEOTIDE SEQUENCE [LARGE SCALE GENOMIC DNA]</scope>
    <source>
        <strain evidence="2 3">CCM 7311</strain>
    </source>
</reference>
<protein>
    <submittedName>
        <fullName evidence="2">S-layer homology domain-containing protein</fullName>
    </submittedName>
</protein>
<feature type="domain" description="SLH" evidence="1">
    <location>
        <begin position="6"/>
        <end position="67"/>
    </location>
</feature>
<name>A0ABS7C596_9BACL</name>
<feature type="non-terminal residue" evidence="2">
    <location>
        <position position="1"/>
    </location>
</feature>
<dbReference type="Proteomes" id="UP001519887">
    <property type="component" value="Unassembled WGS sequence"/>
</dbReference>
<sequence length="67" mass="7019">ADAASLESFSDGADVADLAADATSQLIRTGIVQGMTATTFVPQADATRAQGVVMLKRMLQFLQFIDA</sequence>
<evidence type="ECO:0000313" key="3">
    <source>
        <dbReference type="Proteomes" id="UP001519887"/>
    </source>
</evidence>
<evidence type="ECO:0000259" key="1">
    <source>
        <dbReference type="PROSITE" id="PS51272"/>
    </source>
</evidence>
<dbReference type="InterPro" id="IPR001119">
    <property type="entry name" value="SLH_dom"/>
</dbReference>
<comment type="caution">
    <text evidence="2">The sequence shown here is derived from an EMBL/GenBank/DDBJ whole genome shotgun (WGS) entry which is preliminary data.</text>
</comment>
<organism evidence="2 3">
    <name type="scientific">Paenibacillus sepulcri</name>
    <dbReference type="NCBI Taxonomy" id="359917"/>
    <lineage>
        <taxon>Bacteria</taxon>
        <taxon>Bacillati</taxon>
        <taxon>Bacillota</taxon>
        <taxon>Bacilli</taxon>
        <taxon>Bacillales</taxon>
        <taxon>Paenibacillaceae</taxon>
        <taxon>Paenibacillus</taxon>
    </lineage>
</organism>
<accession>A0ABS7C596</accession>
<dbReference type="Pfam" id="PF00395">
    <property type="entry name" value="SLH"/>
    <property type="match status" value="1"/>
</dbReference>
<proteinExistence type="predicted"/>